<name>A0A1H5QGY7_9PSEU</name>
<keyword evidence="9" id="KW-1185">Reference proteome</keyword>
<evidence type="ECO:0000256" key="5">
    <source>
        <dbReference type="ARBA" id="ARBA00023004"/>
    </source>
</evidence>
<protein>
    <submittedName>
        <fullName evidence="8">Ferredoxin</fullName>
    </submittedName>
</protein>
<evidence type="ECO:0000313" key="9">
    <source>
        <dbReference type="Proteomes" id="UP000198878"/>
    </source>
</evidence>
<dbReference type="SUPFAM" id="SSF54862">
    <property type="entry name" value="4Fe-4S ferredoxins"/>
    <property type="match status" value="1"/>
</dbReference>
<reference evidence="9" key="1">
    <citation type="submission" date="2016-10" db="EMBL/GenBank/DDBJ databases">
        <authorList>
            <person name="Varghese N."/>
            <person name="Submissions S."/>
        </authorList>
    </citation>
    <scope>NUCLEOTIDE SEQUENCE [LARGE SCALE GENOMIC DNA]</scope>
    <source>
        <strain evidence="9">DSM 44654</strain>
    </source>
</reference>
<accession>A0A1H5QGY7</accession>
<proteinExistence type="predicted"/>
<evidence type="ECO:0000256" key="2">
    <source>
        <dbReference type="ARBA" id="ARBA00022448"/>
    </source>
</evidence>
<organism evidence="8 9">
    <name type="scientific">Amycolatopsis pretoriensis</name>
    <dbReference type="NCBI Taxonomy" id="218821"/>
    <lineage>
        <taxon>Bacteria</taxon>
        <taxon>Bacillati</taxon>
        <taxon>Actinomycetota</taxon>
        <taxon>Actinomycetes</taxon>
        <taxon>Pseudonocardiales</taxon>
        <taxon>Pseudonocardiaceae</taxon>
        <taxon>Amycolatopsis</taxon>
    </lineage>
</organism>
<comment type="cofactor">
    <cofactor evidence="1">
        <name>[3Fe-4S] cluster</name>
        <dbReference type="ChEBI" id="CHEBI:21137"/>
    </cofactor>
</comment>
<keyword evidence="4" id="KW-0249">Electron transport</keyword>
<sequence>MRVTVDPIGCRGHGLCADLLPEAVRLDEWGYPVVASGPVPAELVAEARRAAAACPALALRLRKD</sequence>
<evidence type="ECO:0000256" key="4">
    <source>
        <dbReference type="ARBA" id="ARBA00022982"/>
    </source>
</evidence>
<evidence type="ECO:0000256" key="3">
    <source>
        <dbReference type="ARBA" id="ARBA00022723"/>
    </source>
</evidence>
<gene>
    <name evidence="8" type="ORF">SAMN05421837_1021016</name>
</gene>
<evidence type="ECO:0000256" key="6">
    <source>
        <dbReference type="ARBA" id="ARBA00023014"/>
    </source>
</evidence>
<keyword evidence="5" id="KW-0408">Iron</keyword>
<evidence type="ECO:0000256" key="1">
    <source>
        <dbReference type="ARBA" id="ARBA00001927"/>
    </source>
</evidence>
<dbReference type="EMBL" id="FNUJ01000002">
    <property type="protein sequence ID" value="SEF25124.1"/>
    <property type="molecule type" value="Genomic_DNA"/>
</dbReference>
<dbReference type="Proteomes" id="UP000198878">
    <property type="component" value="Unassembled WGS sequence"/>
</dbReference>
<evidence type="ECO:0000256" key="7">
    <source>
        <dbReference type="ARBA" id="ARBA00023291"/>
    </source>
</evidence>
<dbReference type="PANTHER" id="PTHR36923:SF3">
    <property type="entry name" value="FERREDOXIN"/>
    <property type="match status" value="1"/>
</dbReference>
<dbReference type="Pfam" id="PF13459">
    <property type="entry name" value="Fer4_15"/>
    <property type="match status" value="1"/>
</dbReference>
<dbReference type="STRING" id="218821.SAMN05421837_1021016"/>
<keyword evidence="6" id="KW-0411">Iron-sulfur</keyword>
<dbReference type="AlphaFoldDB" id="A0A1H5QGY7"/>
<dbReference type="GO" id="GO:0051538">
    <property type="term" value="F:3 iron, 4 sulfur cluster binding"/>
    <property type="evidence" value="ECO:0007669"/>
    <property type="project" value="UniProtKB-KW"/>
</dbReference>
<dbReference type="InterPro" id="IPR051269">
    <property type="entry name" value="Fe-S_cluster_ET"/>
</dbReference>
<keyword evidence="7" id="KW-0003">3Fe-4S</keyword>
<dbReference type="Gene3D" id="3.30.70.20">
    <property type="match status" value="1"/>
</dbReference>
<keyword evidence="2" id="KW-0813">Transport</keyword>
<dbReference type="RefSeq" id="WP_167379578.1">
    <property type="nucleotide sequence ID" value="NZ_FNUJ01000002.1"/>
</dbReference>
<dbReference type="GO" id="GO:0046872">
    <property type="term" value="F:metal ion binding"/>
    <property type="evidence" value="ECO:0007669"/>
    <property type="project" value="UniProtKB-KW"/>
</dbReference>
<dbReference type="PANTHER" id="PTHR36923">
    <property type="entry name" value="FERREDOXIN"/>
    <property type="match status" value="1"/>
</dbReference>
<evidence type="ECO:0000313" key="8">
    <source>
        <dbReference type="EMBL" id="SEF25124.1"/>
    </source>
</evidence>
<keyword evidence="3" id="KW-0479">Metal-binding</keyword>